<proteinExistence type="predicted"/>
<dbReference type="RefSeq" id="YP_009950962.1">
    <property type="nucleotide sequence ID" value="NC_051596.1"/>
</dbReference>
<organism evidence="1 2">
    <name type="scientific">Mycobacterium phage Rando14</name>
    <dbReference type="NCBI Taxonomy" id="2301556"/>
    <lineage>
        <taxon>Viruses</taxon>
        <taxon>Duplodnaviria</taxon>
        <taxon>Heunggongvirae</taxon>
        <taxon>Uroviricota</taxon>
        <taxon>Caudoviricetes</taxon>
        <taxon>Weiservirinae</taxon>
        <taxon>Kratiovirus</taxon>
        <taxon>Kratiovirus rando14</taxon>
    </lineage>
</organism>
<dbReference type="KEGG" id="vg:60322388"/>
<keyword evidence="2" id="KW-1185">Reference proteome</keyword>
<dbReference type="GeneID" id="60322388"/>
<protein>
    <submittedName>
        <fullName evidence="1">Uncharacterized protein</fullName>
    </submittedName>
</protein>
<evidence type="ECO:0000313" key="2">
    <source>
        <dbReference type="Proteomes" id="UP000263691"/>
    </source>
</evidence>
<reference evidence="1 2" key="1">
    <citation type="submission" date="2018-07" db="EMBL/GenBank/DDBJ databases">
        <authorList>
            <person name="Michaels M.J."/>
            <person name="Wallen J.R."/>
            <person name="Eckardt M.A."/>
            <person name="Gainey M.D."/>
            <person name="Garlena R.A."/>
            <person name="Russell D.A."/>
            <person name="Pope W.H."/>
            <person name="Jacobs-Sera D."/>
            <person name="Hatfull G.F."/>
        </authorList>
    </citation>
    <scope>NUCLEOTIDE SEQUENCE [LARGE SCALE GENOMIC DNA]</scope>
</reference>
<evidence type="ECO:0000313" key="1">
    <source>
        <dbReference type="EMBL" id="AXQ53084.1"/>
    </source>
</evidence>
<dbReference type="Proteomes" id="UP000263691">
    <property type="component" value="Genome"/>
</dbReference>
<gene>
    <name evidence="1" type="primary">64</name>
    <name evidence="1" type="ORF">SEA_RANDO14_64</name>
</gene>
<dbReference type="EMBL" id="MH697592">
    <property type="protein sequence ID" value="AXQ53084.1"/>
    <property type="molecule type" value="Genomic_DNA"/>
</dbReference>
<name>A0A385D504_9CAUD</name>
<accession>A0A385D504</accession>
<sequence length="85" mass="9221">MSDPAATAADPAIESARRALVSTRGHGKSTICEIEAAREALKPIRKLHQKMSAEAPLEDVEVEHGMRAVLDALAPLIYSTEELQR</sequence>